<dbReference type="Pfam" id="PF11836">
    <property type="entry name" value="Phage_TAC_11"/>
    <property type="match status" value="1"/>
</dbReference>
<accession>A0A291GBM3</accession>
<evidence type="ECO:0000313" key="3">
    <source>
        <dbReference type="Proteomes" id="UP000217935"/>
    </source>
</evidence>
<feature type="compositionally biased region" description="Acidic residues" evidence="1">
    <location>
        <begin position="103"/>
        <end position="113"/>
    </location>
</feature>
<organism evidence="2 3">
    <name type="scientific">Celeribacter ethanolicus</name>
    <dbReference type="NCBI Taxonomy" id="1758178"/>
    <lineage>
        <taxon>Bacteria</taxon>
        <taxon>Pseudomonadati</taxon>
        <taxon>Pseudomonadota</taxon>
        <taxon>Alphaproteobacteria</taxon>
        <taxon>Rhodobacterales</taxon>
        <taxon>Roseobacteraceae</taxon>
        <taxon>Celeribacter</taxon>
    </lineage>
</organism>
<proteinExistence type="predicted"/>
<feature type="region of interest" description="Disordered" evidence="1">
    <location>
        <begin position="103"/>
        <end position="129"/>
    </location>
</feature>
<protein>
    <recommendedName>
        <fullName evidence="4">Gene transfer agent family protein</fullName>
    </recommendedName>
</protein>
<dbReference type="EMBL" id="CP022196">
    <property type="protein sequence ID" value="ATG47595.1"/>
    <property type="molecule type" value="Genomic_DNA"/>
</dbReference>
<name>A0A291GBM3_9RHOB</name>
<dbReference type="InterPro" id="IPR021791">
    <property type="entry name" value="Phage_TAC_11"/>
</dbReference>
<gene>
    <name evidence="2" type="ORF">CEW89_08410</name>
</gene>
<dbReference type="OrthoDB" id="7509188at2"/>
<evidence type="ECO:0000313" key="2">
    <source>
        <dbReference type="EMBL" id="ATG47595.1"/>
    </source>
</evidence>
<keyword evidence="3" id="KW-1185">Reference proteome</keyword>
<dbReference type="KEGG" id="ceh:CEW89_08410"/>
<dbReference type="Proteomes" id="UP000217935">
    <property type="component" value="Chromosome"/>
</dbReference>
<feature type="compositionally biased region" description="Low complexity" evidence="1">
    <location>
        <begin position="118"/>
        <end position="129"/>
    </location>
</feature>
<dbReference type="RefSeq" id="WP_096805580.1">
    <property type="nucleotide sequence ID" value="NZ_CP022196.1"/>
</dbReference>
<sequence>MDAISLVWAGGEHDFALRIGELRGVQEATDRGPEEIYNRLRFGTWKIDEIVQVLRWGLVGGGMKIDDATTVVMRIVDLHPISEFKLTAMSVLAYALLGPMDDAVGEGEGETENLPENGSSPGSTETGPS</sequence>
<reference evidence="2 3" key="1">
    <citation type="submission" date="2017-06" db="EMBL/GenBank/DDBJ databases">
        <title>Celeribacter sp. TSPH2 complete genome sequence.</title>
        <authorList>
            <person name="Woo J.-H."/>
            <person name="Kim H.-S."/>
        </authorList>
    </citation>
    <scope>NUCLEOTIDE SEQUENCE [LARGE SCALE GENOMIC DNA]</scope>
    <source>
        <strain evidence="2 3">TSPH2</strain>
    </source>
</reference>
<evidence type="ECO:0000256" key="1">
    <source>
        <dbReference type="SAM" id="MobiDB-lite"/>
    </source>
</evidence>
<dbReference type="AlphaFoldDB" id="A0A291GBM3"/>
<evidence type="ECO:0008006" key="4">
    <source>
        <dbReference type="Google" id="ProtNLM"/>
    </source>
</evidence>